<keyword evidence="1" id="KW-1133">Transmembrane helix</keyword>
<reference evidence="2 3" key="1">
    <citation type="submission" date="2020-01" db="EMBL/GenBank/DDBJ databases">
        <title>Vast differences in strain-level diversity in the gut microbiota of two closely related honey bee species.</title>
        <authorList>
            <person name="Ellegaard K.M."/>
            <person name="Suenami S."/>
            <person name="Miyazaki R."/>
            <person name="Engel P."/>
        </authorList>
    </citation>
    <scope>NUCLEOTIDE SEQUENCE [LARGE SCALE GENOMIC DNA]</scope>
    <source>
        <strain evidence="2 3">ESL0416</strain>
    </source>
</reference>
<accession>A0ABX8WB80</accession>
<dbReference type="EMBL" id="CP048268">
    <property type="protein sequence ID" value="QYN53585.1"/>
    <property type="molecule type" value="Genomic_DNA"/>
</dbReference>
<name>A0ABX8WB80_9LACO</name>
<feature type="transmembrane region" description="Helical" evidence="1">
    <location>
        <begin position="94"/>
        <end position="117"/>
    </location>
</feature>
<feature type="transmembrane region" description="Helical" evidence="1">
    <location>
        <begin position="169"/>
        <end position="190"/>
    </location>
</feature>
<feature type="transmembrane region" description="Helical" evidence="1">
    <location>
        <begin position="54"/>
        <end position="73"/>
    </location>
</feature>
<keyword evidence="3" id="KW-1185">Reference proteome</keyword>
<evidence type="ECO:0000256" key="1">
    <source>
        <dbReference type="SAM" id="Phobius"/>
    </source>
</evidence>
<feature type="transmembrane region" description="Helical" evidence="1">
    <location>
        <begin position="230"/>
        <end position="249"/>
    </location>
</feature>
<gene>
    <name evidence="2" type="ORF">GYM71_09210</name>
</gene>
<dbReference type="RefSeq" id="WP_220220247.1">
    <property type="nucleotide sequence ID" value="NZ_CP048268.1"/>
</dbReference>
<keyword evidence="1" id="KW-0472">Membrane</keyword>
<organism evidence="2 3">
    <name type="scientific">Lactobacillus panisapium</name>
    <dbReference type="NCBI Taxonomy" id="2012495"/>
    <lineage>
        <taxon>Bacteria</taxon>
        <taxon>Bacillati</taxon>
        <taxon>Bacillota</taxon>
        <taxon>Bacilli</taxon>
        <taxon>Lactobacillales</taxon>
        <taxon>Lactobacillaceae</taxon>
        <taxon>Lactobacillus</taxon>
    </lineage>
</organism>
<feature type="transmembrane region" description="Helical" evidence="1">
    <location>
        <begin position="17"/>
        <end position="34"/>
    </location>
</feature>
<dbReference type="Proteomes" id="UP000826550">
    <property type="component" value="Chromosome"/>
</dbReference>
<evidence type="ECO:0000313" key="2">
    <source>
        <dbReference type="EMBL" id="QYN53585.1"/>
    </source>
</evidence>
<evidence type="ECO:0000313" key="3">
    <source>
        <dbReference type="Proteomes" id="UP000826550"/>
    </source>
</evidence>
<feature type="transmembrane region" description="Helical" evidence="1">
    <location>
        <begin position="137"/>
        <end position="162"/>
    </location>
</feature>
<dbReference type="PANTHER" id="PTHR37305">
    <property type="entry name" value="INTEGRAL MEMBRANE PROTEIN-RELATED"/>
    <property type="match status" value="1"/>
</dbReference>
<sequence>MAYSIKQELYKLTHRKITWISAILLLFLMIFTGFSLSDEVKKLLLTLTFDSSDFIMFILVIVGATSFSMEFQNNAILTLLYKSANKIEVYLSKYLAIFIYDIFLHVLAIFYTIVLRYTIFRYNVDWNTIYLYHQPVWINMLATSAIDLISTMLIITIVFLLSCIINNNAIVITVSLLVTFMGQSISASLMNRHMLIQVMKWNPFNMIDLTRQYANYSMYVLTTHLNNPQILLGSIIYIMIFFIIGYLIFRKKRF</sequence>
<proteinExistence type="predicted"/>
<protein>
    <submittedName>
        <fullName evidence="2">ABC transporter permease subunit</fullName>
    </submittedName>
</protein>
<keyword evidence="1" id="KW-0812">Transmembrane</keyword>
<dbReference type="PANTHER" id="PTHR37305:SF1">
    <property type="entry name" value="MEMBRANE PROTEIN"/>
    <property type="match status" value="1"/>
</dbReference>
<dbReference type="Pfam" id="PF12730">
    <property type="entry name" value="ABC2_membrane_4"/>
    <property type="match status" value="1"/>
</dbReference>